<organism evidence="1 2">
    <name type="scientific">Plakobranchus ocellatus</name>
    <dbReference type="NCBI Taxonomy" id="259542"/>
    <lineage>
        <taxon>Eukaryota</taxon>
        <taxon>Metazoa</taxon>
        <taxon>Spiralia</taxon>
        <taxon>Lophotrochozoa</taxon>
        <taxon>Mollusca</taxon>
        <taxon>Gastropoda</taxon>
        <taxon>Heterobranchia</taxon>
        <taxon>Euthyneura</taxon>
        <taxon>Panpulmonata</taxon>
        <taxon>Sacoglossa</taxon>
        <taxon>Placobranchoidea</taxon>
        <taxon>Plakobranchidae</taxon>
        <taxon>Plakobranchus</taxon>
    </lineage>
</organism>
<accession>A0AAV4DZ85</accession>
<dbReference type="EMBL" id="BLXT01008489">
    <property type="protein sequence ID" value="GFO49403.1"/>
    <property type="molecule type" value="Genomic_DNA"/>
</dbReference>
<gene>
    <name evidence="1" type="ORF">PoB_007590800</name>
</gene>
<sequence length="120" mass="13452">MVMALKTNGSVRMCINLTALNKDARREIHPRNTPLVPLLALPRVGKATPTNPKIPPQTCALHPRRHPYAQEQPKCRGCSLQCIVKSTKRKELGLFRRSPGYGRTNLHLLASYSSPNSWNN</sequence>
<evidence type="ECO:0000313" key="1">
    <source>
        <dbReference type="EMBL" id="GFO49403.1"/>
    </source>
</evidence>
<dbReference type="Proteomes" id="UP000735302">
    <property type="component" value="Unassembled WGS sequence"/>
</dbReference>
<evidence type="ECO:0000313" key="2">
    <source>
        <dbReference type="Proteomes" id="UP000735302"/>
    </source>
</evidence>
<name>A0AAV4DZ85_9GAST</name>
<proteinExistence type="predicted"/>
<reference evidence="1 2" key="1">
    <citation type="journal article" date="2021" name="Elife">
        <title>Chloroplast acquisition without the gene transfer in kleptoplastic sea slugs, Plakobranchus ocellatus.</title>
        <authorList>
            <person name="Maeda T."/>
            <person name="Takahashi S."/>
            <person name="Yoshida T."/>
            <person name="Shimamura S."/>
            <person name="Takaki Y."/>
            <person name="Nagai Y."/>
            <person name="Toyoda A."/>
            <person name="Suzuki Y."/>
            <person name="Arimoto A."/>
            <person name="Ishii H."/>
            <person name="Satoh N."/>
            <person name="Nishiyama T."/>
            <person name="Hasebe M."/>
            <person name="Maruyama T."/>
            <person name="Minagawa J."/>
            <person name="Obokata J."/>
            <person name="Shigenobu S."/>
        </authorList>
    </citation>
    <scope>NUCLEOTIDE SEQUENCE [LARGE SCALE GENOMIC DNA]</scope>
</reference>
<dbReference type="AlphaFoldDB" id="A0AAV4DZ85"/>
<comment type="caution">
    <text evidence="1">The sequence shown here is derived from an EMBL/GenBank/DDBJ whole genome shotgun (WGS) entry which is preliminary data.</text>
</comment>
<keyword evidence="2" id="KW-1185">Reference proteome</keyword>
<protein>
    <submittedName>
        <fullName evidence="1">Uncharacterized protein</fullName>
    </submittedName>
</protein>